<feature type="compositionally biased region" description="Basic and acidic residues" evidence="1">
    <location>
        <begin position="1"/>
        <end position="15"/>
    </location>
</feature>
<feature type="non-terminal residue" evidence="2">
    <location>
        <position position="1"/>
    </location>
</feature>
<proteinExistence type="predicted"/>
<dbReference type="AlphaFoldDB" id="A0AAV4MPS0"/>
<gene>
    <name evidence="2" type="ORF">CEXT_470091</name>
</gene>
<feature type="region of interest" description="Disordered" evidence="1">
    <location>
        <begin position="1"/>
        <end position="26"/>
    </location>
</feature>
<name>A0AAV4MPS0_CAEEX</name>
<dbReference type="EMBL" id="BPLR01019992">
    <property type="protein sequence ID" value="GIX73820.1"/>
    <property type="molecule type" value="Genomic_DNA"/>
</dbReference>
<evidence type="ECO:0000313" key="3">
    <source>
        <dbReference type="Proteomes" id="UP001054945"/>
    </source>
</evidence>
<evidence type="ECO:0000313" key="2">
    <source>
        <dbReference type="EMBL" id="GIX73820.1"/>
    </source>
</evidence>
<organism evidence="2 3">
    <name type="scientific">Caerostris extrusa</name>
    <name type="common">Bark spider</name>
    <name type="synonym">Caerostris bankana</name>
    <dbReference type="NCBI Taxonomy" id="172846"/>
    <lineage>
        <taxon>Eukaryota</taxon>
        <taxon>Metazoa</taxon>
        <taxon>Ecdysozoa</taxon>
        <taxon>Arthropoda</taxon>
        <taxon>Chelicerata</taxon>
        <taxon>Arachnida</taxon>
        <taxon>Araneae</taxon>
        <taxon>Araneomorphae</taxon>
        <taxon>Entelegynae</taxon>
        <taxon>Araneoidea</taxon>
        <taxon>Araneidae</taxon>
        <taxon>Caerostris</taxon>
    </lineage>
</organism>
<protein>
    <submittedName>
        <fullName evidence="2">Uncharacterized protein</fullName>
    </submittedName>
</protein>
<evidence type="ECO:0000256" key="1">
    <source>
        <dbReference type="SAM" id="MobiDB-lite"/>
    </source>
</evidence>
<dbReference type="Proteomes" id="UP001054945">
    <property type="component" value="Unassembled WGS sequence"/>
</dbReference>
<keyword evidence="3" id="KW-1185">Reference proteome</keyword>
<accession>A0AAV4MPS0</accession>
<sequence length="50" mass="5917">ERALESIKKVKDSSSMKEGYNHQSSAKFSQFMQDKVEKLKKILEEQKRSR</sequence>
<reference evidence="2 3" key="1">
    <citation type="submission" date="2021-06" db="EMBL/GenBank/DDBJ databases">
        <title>Caerostris extrusa draft genome.</title>
        <authorList>
            <person name="Kono N."/>
            <person name="Arakawa K."/>
        </authorList>
    </citation>
    <scope>NUCLEOTIDE SEQUENCE [LARGE SCALE GENOMIC DNA]</scope>
</reference>
<comment type="caution">
    <text evidence="2">The sequence shown here is derived from an EMBL/GenBank/DDBJ whole genome shotgun (WGS) entry which is preliminary data.</text>
</comment>